<organism evidence="6 7">
    <name type="scientific">Marinobacterium rhizophilum</name>
    <dbReference type="NCBI Taxonomy" id="420402"/>
    <lineage>
        <taxon>Bacteria</taxon>
        <taxon>Pseudomonadati</taxon>
        <taxon>Pseudomonadota</taxon>
        <taxon>Gammaproteobacteria</taxon>
        <taxon>Oceanospirillales</taxon>
        <taxon>Oceanospirillaceae</taxon>
        <taxon>Marinobacterium</taxon>
    </lineage>
</organism>
<evidence type="ECO:0000313" key="6">
    <source>
        <dbReference type="EMBL" id="UTW12520.1"/>
    </source>
</evidence>
<keyword evidence="3 4" id="KW-0472">Membrane</keyword>
<feature type="transmembrane region" description="Helical" evidence="4">
    <location>
        <begin position="240"/>
        <end position="263"/>
    </location>
</feature>
<dbReference type="InterPro" id="IPR025110">
    <property type="entry name" value="AMP-bd_C"/>
</dbReference>
<evidence type="ECO:0000256" key="1">
    <source>
        <dbReference type="ARBA" id="ARBA00022692"/>
    </source>
</evidence>
<feature type="domain" description="Phospholipid/glycerol acyltransferase" evidence="5">
    <location>
        <begin position="450"/>
        <end position="565"/>
    </location>
</feature>
<feature type="transmembrane region" description="Helical" evidence="4">
    <location>
        <begin position="275"/>
        <end position="295"/>
    </location>
</feature>
<feature type="transmembrane region" description="Helical" evidence="4">
    <location>
        <begin position="45"/>
        <end position="66"/>
    </location>
</feature>
<dbReference type="InterPro" id="IPR050237">
    <property type="entry name" value="ATP-dep_AMP-bd_enzyme"/>
</dbReference>
<dbReference type="RefSeq" id="WP_255854611.1">
    <property type="nucleotide sequence ID" value="NZ_CP073347.1"/>
</dbReference>
<feature type="transmembrane region" description="Helical" evidence="4">
    <location>
        <begin position="78"/>
        <end position="95"/>
    </location>
</feature>
<proteinExistence type="predicted"/>
<accession>A0ABY5HJQ4</accession>
<keyword evidence="2 4" id="KW-1133">Transmembrane helix</keyword>
<dbReference type="Pfam" id="PF13193">
    <property type="entry name" value="AMP-binding_C"/>
    <property type="match status" value="1"/>
</dbReference>
<feature type="transmembrane region" description="Helical" evidence="4">
    <location>
        <begin position="403"/>
        <end position="425"/>
    </location>
</feature>
<keyword evidence="1 4" id="KW-0812">Transmembrane</keyword>
<gene>
    <name evidence="6" type="ORF">KDW95_02210</name>
</gene>
<evidence type="ECO:0000259" key="5">
    <source>
        <dbReference type="SMART" id="SM00563"/>
    </source>
</evidence>
<dbReference type="SUPFAM" id="SSF56801">
    <property type="entry name" value="Acetyl-CoA synthetase-like"/>
    <property type="match status" value="1"/>
</dbReference>
<dbReference type="Pfam" id="PF00501">
    <property type="entry name" value="AMP-binding"/>
    <property type="match status" value="1"/>
</dbReference>
<dbReference type="InterPro" id="IPR042099">
    <property type="entry name" value="ANL_N_sf"/>
</dbReference>
<dbReference type="SUPFAM" id="SSF69593">
    <property type="entry name" value="Glycerol-3-phosphate (1)-acyltransferase"/>
    <property type="match status" value="1"/>
</dbReference>
<dbReference type="EMBL" id="CP073347">
    <property type="protein sequence ID" value="UTW12520.1"/>
    <property type="molecule type" value="Genomic_DNA"/>
</dbReference>
<dbReference type="CDD" id="cd06173">
    <property type="entry name" value="MFS_MefA_like"/>
    <property type="match status" value="1"/>
</dbReference>
<feature type="transmembrane region" description="Helical" evidence="4">
    <location>
        <begin position="332"/>
        <end position="353"/>
    </location>
</feature>
<dbReference type="InterPro" id="IPR002123">
    <property type="entry name" value="Plipid/glycerol_acylTrfase"/>
</dbReference>
<evidence type="ECO:0000256" key="3">
    <source>
        <dbReference type="ARBA" id="ARBA00023136"/>
    </source>
</evidence>
<dbReference type="Gene3D" id="3.30.300.30">
    <property type="match status" value="1"/>
</dbReference>
<dbReference type="SMART" id="SM00563">
    <property type="entry name" value="PlsC"/>
    <property type="match status" value="1"/>
</dbReference>
<dbReference type="InterPro" id="IPR045851">
    <property type="entry name" value="AMP-bd_C_sf"/>
</dbReference>
<dbReference type="Gene3D" id="1.20.1250.20">
    <property type="entry name" value="MFS general substrate transporter like domains"/>
    <property type="match status" value="1"/>
</dbReference>
<dbReference type="Proteomes" id="UP001058461">
    <property type="component" value="Chromosome"/>
</dbReference>
<dbReference type="CDD" id="cd07989">
    <property type="entry name" value="LPLAT_AGPAT-like"/>
    <property type="match status" value="1"/>
</dbReference>
<name>A0ABY5HJQ4_9GAMM</name>
<dbReference type="PROSITE" id="PS00455">
    <property type="entry name" value="AMP_BINDING"/>
    <property type="match status" value="1"/>
</dbReference>
<sequence>MSELFKLRGFLAFVSVAFINAFVDLGHKIIIQNTLFKTFDGQQQILLTAVVNGLILLPFIMLFTPAGFISDKYPKHRVMRFSAWAGVLVTLLITLCYYQGWFVAAFGLTFVLALQSAFYSPSKYGYIRELVGTARLSEGNGWIQAATMVAILSGIMVFSLLFEMRLADLLVLPQDPAEVVQQIAPLGWFLVAGAALETVLAHRLPALTKTDRQLHFDWAAYRRGRTLAANLSHIAGIRPIWLSILGLATFWSISQVMLAVFPAFAKETLGEQNTFVIQGAMALAGIGIMAGSMLAGRLSRHHINTGLIPLGAAGVALGLLLLPHAASLGFSAALFLMIGLFGALMIIPLNALIQFNADRHDSGRILAGNNFIQNVAMLSFLGLTVLCAFAGISGLWLLYGLGVLALAGAVFAIVTLPEALIRLIVAMVLKRKYRLQVLGFEHLPEDGRGTLLLGNHISWLDWAMVQMACPRHVHFVMERSIYERWYLRGFLDLFGVIPISGGNSRAALTRVSELLQAGKVVCLFPEGSISHTGQLGTFKKGFERACEGIAQDSAAVIVPFYLRGLWGSRFSRSSSRLQASRRHGLKRDLIVAFGAPAPLQSTAEQVKKRVFELSIHAWNSYTDTLETLPRAFIRTARQAPAQWAISDVRGAPLSYPRLLCACALFSRRFKKVRSPNIGLLLPTSSAGAIANMAALMAGKALVNLNFTATPQALLAAAEQAQLDTIVTARQFLVRLESRGIDTQALFAGRTVLYMEDIKASIGKVEALSMLVAVRLLPVAVLQAWLCRRAQLDDTAAILFSSGSEGAPKGVMLSHRNILSNIKQIGDVLNVRDDDCWMATLPLFHAFGLTVTCLLPLIEGIPVVCHPDPTDAVNIGKGVARFRATLMCATSTFMRLYVRNRKLHPLMFQSLRLMVAGAERLDPAVRDAFEARFHVPVLEGYGCTETTPVATVNLPDHLDTRWWTVQHGSRAGTVGLALPGSTVRIVDPATLEELPAGEAGLVLIGGTQIMRGYLNDPERTAAAIVERDGLRWYNTGDKGRLDEEGFLSILDRYARFAKIGGEMVSLQAVEDAVAASLDGEDCALLAVALPDARKGERVVLLVAPPAVAPQEVRRRLMASVTPLLQPSEIYAVDEIPLLGSGKRDFAAARVRAQQLSDARCETQASAGLA</sequence>
<dbReference type="InterPro" id="IPR011701">
    <property type="entry name" value="MFS"/>
</dbReference>
<dbReference type="Pfam" id="PF07690">
    <property type="entry name" value="MFS_1"/>
    <property type="match status" value="1"/>
</dbReference>
<reference evidence="6" key="1">
    <citation type="submission" date="2021-04" db="EMBL/GenBank/DDBJ databases">
        <title>Oceanospirillales bacteria with DddD are important DMSP degraders in coastal seawater.</title>
        <authorList>
            <person name="Liu J."/>
        </authorList>
    </citation>
    <scope>NUCLEOTIDE SEQUENCE</scope>
    <source>
        <strain evidence="6">D13-1</strain>
    </source>
</reference>
<feature type="transmembrane region" description="Helical" evidence="4">
    <location>
        <begin position="374"/>
        <end position="397"/>
    </location>
</feature>
<dbReference type="PANTHER" id="PTHR43767:SF1">
    <property type="entry name" value="NONRIBOSOMAL PEPTIDE SYNTHASE PES1 (EUROFUNG)-RELATED"/>
    <property type="match status" value="1"/>
</dbReference>
<dbReference type="SUPFAM" id="SSF103473">
    <property type="entry name" value="MFS general substrate transporter"/>
    <property type="match status" value="1"/>
</dbReference>
<keyword evidence="7" id="KW-1185">Reference proteome</keyword>
<dbReference type="NCBIfam" id="NF006386">
    <property type="entry name" value="PRK08633.1"/>
    <property type="match status" value="1"/>
</dbReference>
<dbReference type="InterPro" id="IPR020845">
    <property type="entry name" value="AMP-binding_CS"/>
</dbReference>
<evidence type="ECO:0000256" key="2">
    <source>
        <dbReference type="ARBA" id="ARBA00022989"/>
    </source>
</evidence>
<feature type="transmembrane region" description="Helical" evidence="4">
    <location>
        <begin position="7"/>
        <end position="25"/>
    </location>
</feature>
<feature type="transmembrane region" description="Helical" evidence="4">
    <location>
        <begin position="141"/>
        <end position="162"/>
    </location>
</feature>
<dbReference type="PANTHER" id="PTHR43767">
    <property type="entry name" value="LONG-CHAIN-FATTY-ACID--COA LIGASE"/>
    <property type="match status" value="1"/>
</dbReference>
<dbReference type="InterPro" id="IPR036259">
    <property type="entry name" value="MFS_trans_sf"/>
</dbReference>
<dbReference type="Gene3D" id="3.40.50.12780">
    <property type="entry name" value="N-terminal domain of ligase-like"/>
    <property type="match status" value="1"/>
</dbReference>
<evidence type="ECO:0000313" key="7">
    <source>
        <dbReference type="Proteomes" id="UP001058461"/>
    </source>
</evidence>
<evidence type="ECO:0000256" key="4">
    <source>
        <dbReference type="SAM" id="Phobius"/>
    </source>
</evidence>
<dbReference type="InterPro" id="IPR000873">
    <property type="entry name" value="AMP-dep_synth/lig_dom"/>
</dbReference>
<protein>
    <submittedName>
        <fullName evidence="6">Acyl-[ACP]--phospholipid O-acyltransferase</fullName>
    </submittedName>
</protein>
<dbReference type="Pfam" id="PF01553">
    <property type="entry name" value="Acyltransferase"/>
    <property type="match status" value="1"/>
</dbReference>
<feature type="transmembrane region" description="Helical" evidence="4">
    <location>
        <begin position="307"/>
        <end position="326"/>
    </location>
</feature>
<feature type="transmembrane region" description="Helical" evidence="4">
    <location>
        <begin position="677"/>
        <end position="697"/>
    </location>
</feature>